<proteinExistence type="predicted"/>
<evidence type="ECO:0008006" key="6">
    <source>
        <dbReference type="Google" id="ProtNLM"/>
    </source>
</evidence>
<organism evidence="3 5">
    <name type="scientific">Legionella cincinnatiensis</name>
    <dbReference type="NCBI Taxonomy" id="28085"/>
    <lineage>
        <taxon>Bacteria</taxon>
        <taxon>Pseudomonadati</taxon>
        <taxon>Pseudomonadota</taxon>
        <taxon>Gammaproteobacteria</taxon>
        <taxon>Legionellales</taxon>
        <taxon>Legionellaceae</taxon>
        <taxon>Legionella</taxon>
    </lineage>
</organism>
<feature type="coiled-coil region" evidence="1">
    <location>
        <begin position="422"/>
        <end position="452"/>
    </location>
</feature>
<dbReference type="RefSeq" id="WP_058466495.1">
    <property type="nucleotide sequence ID" value="NZ_LNXX01000054.1"/>
</dbReference>
<dbReference type="OrthoDB" id="9907937at2"/>
<reference evidence="3 5" key="2">
    <citation type="submission" date="2018-06" db="EMBL/GenBank/DDBJ databases">
        <authorList>
            <consortium name="Pathogen Informatics"/>
            <person name="Doyle S."/>
        </authorList>
    </citation>
    <scope>NUCLEOTIDE SEQUENCE [LARGE SCALE GENOMIC DNA]</scope>
    <source>
        <strain evidence="3 5">NCTC12438</strain>
    </source>
</reference>
<dbReference type="Proteomes" id="UP000054854">
    <property type="component" value="Unassembled WGS sequence"/>
</dbReference>
<evidence type="ECO:0000313" key="2">
    <source>
        <dbReference type="EMBL" id="KTC78428.1"/>
    </source>
</evidence>
<evidence type="ECO:0000313" key="3">
    <source>
        <dbReference type="EMBL" id="STX36413.1"/>
    </source>
</evidence>
<name>A0A378IMZ7_9GAMM</name>
<evidence type="ECO:0000313" key="5">
    <source>
        <dbReference type="Proteomes" id="UP000255316"/>
    </source>
</evidence>
<reference evidence="2 4" key="1">
    <citation type="submission" date="2015-11" db="EMBL/GenBank/DDBJ databases">
        <title>Genomic analysis of 38 Legionella species identifies large and diverse effector repertoires.</title>
        <authorList>
            <person name="Burstein D."/>
            <person name="Amaro F."/>
            <person name="Zusman T."/>
            <person name="Lifshitz Z."/>
            <person name="Cohen O."/>
            <person name="Gilbert J.A."/>
            <person name="Pupko T."/>
            <person name="Shuman H.A."/>
            <person name="Segal G."/>
        </authorList>
    </citation>
    <scope>NUCLEOTIDE SEQUENCE [LARGE SCALE GENOMIC DNA]</scope>
    <source>
        <strain evidence="2 4">CDC#72-OH-14</strain>
    </source>
</reference>
<dbReference type="Proteomes" id="UP000255316">
    <property type="component" value="Unassembled WGS sequence"/>
</dbReference>
<protein>
    <recommendedName>
        <fullName evidence="6">Coiled-coil protein</fullName>
    </recommendedName>
</protein>
<evidence type="ECO:0000256" key="1">
    <source>
        <dbReference type="SAM" id="Coils"/>
    </source>
</evidence>
<dbReference type="EMBL" id="UGNX01000001">
    <property type="protein sequence ID" value="STX36413.1"/>
    <property type="molecule type" value="Genomic_DNA"/>
</dbReference>
<keyword evidence="1" id="KW-0175">Coiled coil</keyword>
<feature type="coiled-coil region" evidence="1">
    <location>
        <begin position="575"/>
        <end position="602"/>
    </location>
</feature>
<dbReference type="EMBL" id="LNXX01000054">
    <property type="protein sequence ID" value="KTC78428.1"/>
    <property type="molecule type" value="Genomic_DNA"/>
</dbReference>
<sequence length="602" mass="69156">MPKSKYATPAYNALFQEYASPLVKFNRDMETVPRDDTGQSCHVFALISSPFWEARNELNTEFANVGTKKLQERMHAWDLHEINEEKKKRLNEKYEVQPFPSLTEKEIREERMFNMGEILKLRTAETVLPVENMFLCGGFRHDNMVPEHMWIEDHTNKRSYDTFIDRDGIAVVDDVGKDGRSFRPGCEGSPFKGNEIGRVKVDGYTYGQLIAIAAGAEDKKKPFPDSIANTPQVLMAIETVKLVNEALAKVPGPGLSEAENNILKKVEEEQLKKSTTNEIQKVIDDLRGVDKINYESALAKLEEEARQQRKVALAIVGTGFHPFVKLNQELNDAIKLDQITKATNFPKIIRLKTDSLEELRKLEEKKGTLPNEEFKEKFQQKIDEARIKIESAFATKEKEAFEFLTKKCNAIKPEQIAKSKTMTEAKECKSDLLEALKTLEKQKNTLVKEEDKIALQQKIDEKRLKIGEIFTEKEKIGKTIEKVKTAAEKYLQWSSVNATGWRLTNWSYGSYGRDQADKLIKMIEENQPMAEILKTTHEIVNTSGINANSFTRYLHDELHTDTEKLVGKDTLSETFKDYKEKLQEELDVVEKTEEKYNRIRIN</sequence>
<dbReference type="AlphaFoldDB" id="A0A378IMZ7"/>
<evidence type="ECO:0000313" key="4">
    <source>
        <dbReference type="Proteomes" id="UP000054854"/>
    </source>
</evidence>
<keyword evidence="4" id="KW-1185">Reference proteome</keyword>
<gene>
    <name evidence="2" type="ORF">Lcin_3405</name>
    <name evidence="3" type="ORF">NCTC12438_03045</name>
</gene>
<accession>A0A378IMZ7</accession>